<dbReference type="InterPro" id="IPR036866">
    <property type="entry name" value="RibonucZ/Hydroxyglut_hydro"/>
</dbReference>
<dbReference type="Pfam" id="PF17770">
    <property type="entry name" value="RNase_J_C"/>
    <property type="match status" value="1"/>
</dbReference>
<dbReference type="InterPro" id="IPR055132">
    <property type="entry name" value="RNase_J_b_CASP"/>
</dbReference>
<name>A0AAW9XAS9_MESFC</name>
<dbReference type="RefSeq" id="WP_160583753.1">
    <property type="nucleotide sequence ID" value="NZ_QQRD01000001.1"/>
</dbReference>
<dbReference type="PANTHER" id="PTHR43694:SF1">
    <property type="entry name" value="RIBONUCLEASE J"/>
    <property type="match status" value="1"/>
</dbReference>
<dbReference type="Gene3D" id="3.60.15.10">
    <property type="entry name" value="Ribonuclease Z/Hydroxyacylglutathione hydrolase-like"/>
    <property type="match status" value="1"/>
</dbReference>
<sequence>MAKISFFALGGQDENGKNCYILEIDDNIFILNSGAKIPLDSSVGIDTIIADFTYIEENQHKVRGIFITDAKNESFSALPWLIMKLKTVKIYSSFFTKALIIDRISKYRLSESSFEVKPITTELKISEKISVFSFPVAGSMPGTIGFCFQTEDGAIVFMSNYVVGNLGVYGITDFDLIKKVSANPKGILMFISDSGKSNLPGKAINKLFAKNFLEKFFLKADKNSRIVVSAYDEEMISIQEIIDLSVKFNRQITAYGKKYDKLYDMIYKLDKLTTNNLKNFPMFFDYKYANKQKNSVILITSSPERICHRFNRILENDDVYFKLKKSDYVIMLTPPINGMEQLYAKVLDQIAKSTASIVDISESDFGLARPYKEDISEMIQILKPKYFLPIQGLYRYLIVASNIAVNNKIKKQNIIVLQNKRVANFLDGNLFSRKKISKGQDEIYISGFGVGDVSFEVLKERENLSRDGLIIISFLFDPVSKKILSIPEITDYGILSKENRESYFEIIRKIIFNNFSNLKKINDKILKELQQKTQKNIKRKLFRMFDKEPSVSVLIHNIYSEEKKMKKLPWKQAENELKTGVVYLEFAVDWCGDCKMQEPVNDELAKYFKDRKDVKLIKVDAEESKLFRQKGTKYDVLFVPTHFIFKNGEIVFKKFNYVPAEILIENIEKAVNS</sequence>
<dbReference type="Gene3D" id="3.10.20.580">
    <property type="match status" value="1"/>
</dbReference>
<dbReference type="Pfam" id="PF22505">
    <property type="entry name" value="RNase_J_b_CASP"/>
    <property type="match status" value="1"/>
</dbReference>
<feature type="domain" description="Thioredoxin" evidence="1">
    <location>
        <begin position="542"/>
        <end position="673"/>
    </location>
</feature>
<organism evidence="2 3">
    <name type="scientific">Mesomycoplasma flocculare</name>
    <name type="common">Mycoplasma flocculare</name>
    <dbReference type="NCBI Taxonomy" id="2128"/>
    <lineage>
        <taxon>Bacteria</taxon>
        <taxon>Bacillati</taxon>
        <taxon>Mycoplasmatota</taxon>
        <taxon>Mycoplasmoidales</taxon>
        <taxon>Metamycoplasmataceae</taxon>
        <taxon>Mesomycoplasma</taxon>
    </lineage>
</organism>
<evidence type="ECO:0000313" key="3">
    <source>
        <dbReference type="Proteomes" id="UP001193441"/>
    </source>
</evidence>
<dbReference type="PROSITE" id="PS51352">
    <property type="entry name" value="THIOREDOXIN_2"/>
    <property type="match status" value="1"/>
</dbReference>
<dbReference type="Gene3D" id="3.40.50.10710">
    <property type="entry name" value="Metallo-hydrolase/oxidoreductase"/>
    <property type="match status" value="1"/>
</dbReference>
<protein>
    <submittedName>
        <fullName evidence="2">Ribonuclease J</fullName>
    </submittedName>
</protein>
<evidence type="ECO:0000313" key="2">
    <source>
        <dbReference type="EMBL" id="MXR56590.1"/>
    </source>
</evidence>
<dbReference type="CDD" id="cd02947">
    <property type="entry name" value="TRX_family"/>
    <property type="match status" value="1"/>
</dbReference>
<dbReference type="InterPro" id="IPR036249">
    <property type="entry name" value="Thioredoxin-like_sf"/>
</dbReference>
<dbReference type="PANTHER" id="PTHR43694">
    <property type="entry name" value="RIBONUCLEASE J"/>
    <property type="match status" value="1"/>
</dbReference>
<dbReference type="InterPro" id="IPR042173">
    <property type="entry name" value="RNase_J_2"/>
</dbReference>
<reference evidence="2" key="1">
    <citation type="submission" date="2018-07" db="EMBL/GenBank/DDBJ databases">
        <title>Genetic characterization of Mycoplasma hyopneumoniae, M. hyorhinis and M. flocculare isolates through whole genome sequencing analysis: comparative analysis of sequence types and putative genes involved in virulence.</title>
        <authorList>
            <person name="Fourour S."/>
            <person name="Lucas P."/>
            <person name="Touzain F."/>
            <person name="Tocqueville V."/>
            <person name="Kempf I."/>
            <person name="Marois-Crehan C."/>
        </authorList>
    </citation>
    <scope>NUCLEOTIDE SEQUENCE</scope>
    <source>
        <strain evidence="2">MF22</strain>
    </source>
</reference>
<dbReference type="InterPro" id="IPR041636">
    <property type="entry name" value="RNase_J_C"/>
</dbReference>
<dbReference type="SUPFAM" id="SSF52833">
    <property type="entry name" value="Thioredoxin-like"/>
    <property type="match status" value="1"/>
</dbReference>
<dbReference type="CDD" id="cd07714">
    <property type="entry name" value="RNaseJ_MBL-fold"/>
    <property type="match status" value="1"/>
</dbReference>
<evidence type="ECO:0000259" key="1">
    <source>
        <dbReference type="PROSITE" id="PS51352"/>
    </source>
</evidence>
<proteinExistence type="predicted"/>
<dbReference type="SUPFAM" id="SSF56281">
    <property type="entry name" value="Metallo-hydrolase/oxidoreductase"/>
    <property type="match status" value="1"/>
</dbReference>
<comment type="caution">
    <text evidence="2">The sequence shown here is derived from an EMBL/GenBank/DDBJ whole genome shotgun (WGS) entry which is preliminary data.</text>
</comment>
<dbReference type="AlphaFoldDB" id="A0AAW9XAS9"/>
<accession>A0AAW9XAS9</accession>
<dbReference type="Proteomes" id="UP001193441">
    <property type="component" value="Unassembled WGS sequence"/>
</dbReference>
<dbReference type="InterPro" id="IPR013766">
    <property type="entry name" value="Thioredoxin_domain"/>
</dbReference>
<dbReference type="Gene3D" id="3.40.30.10">
    <property type="entry name" value="Glutaredoxin"/>
    <property type="match status" value="1"/>
</dbReference>
<dbReference type="Pfam" id="PF00085">
    <property type="entry name" value="Thioredoxin"/>
    <property type="match status" value="1"/>
</dbReference>
<gene>
    <name evidence="2" type="ORF">DR094_01085</name>
</gene>
<dbReference type="EMBL" id="QQRD01000001">
    <property type="protein sequence ID" value="MXR56590.1"/>
    <property type="molecule type" value="Genomic_DNA"/>
</dbReference>